<evidence type="ECO:0000313" key="4">
    <source>
        <dbReference type="Proteomes" id="UP000813427"/>
    </source>
</evidence>
<feature type="chain" id="PRO_5035421274" description="Secreted protein" evidence="2">
    <location>
        <begin position="24"/>
        <end position="92"/>
    </location>
</feature>
<comment type="caution">
    <text evidence="3">The sequence shown here is derived from an EMBL/GenBank/DDBJ whole genome shotgun (WGS) entry which is preliminary data.</text>
</comment>
<dbReference type="Proteomes" id="UP000813427">
    <property type="component" value="Unassembled WGS sequence"/>
</dbReference>
<organism evidence="3 4">
    <name type="scientific">Fusarium tricinctum</name>
    <dbReference type="NCBI Taxonomy" id="61284"/>
    <lineage>
        <taxon>Eukaryota</taxon>
        <taxon>Fungi</taxon>
        <taxon>Dikarya</taxon>
        <taxon>Ascomycota</taxon>
        <taxon>Pezizomycotina</taxon>
        <taxon>Sordariomycetes</taxon>
        <taxon>Hypocreomycetidae</taxon>
        <taxon>Hypocreales</taxon>
        <taxon>Nectriaceae</taxon>
        <taxon>Fusarium</taxon>
        <taxon>Fusarium tricinctum species complex</taxon>
    </lineage>
</organism>
<sequence>MTIIIMVVIRSFVFLGFAFLALAHPYPAPNVKIAERSATEEAELAEADSVTPLVRRRDDKENGFPPQGWRRDDKENGFPPQGWRRDNKEDSV</sequence>
<gene>
    <name evidence="3" type="ORF">BKA59DRAFT_508928</name>
</gene>
<feature type="compositionally biased region" description="Basic and acidic residues" evidence="1">
    <location>
        <begin position="83"/>
        <end position="92"/>
    </location>
</feature>
<feature type="region of interest" description="Disordered" evidence="1">
    <location>
        <begin position="41"/>
        <end position="92"/>
    </location>
</feature>
<protein>
    <recommendedName>
        <fullName evidence="5">Secreted protein</fullName>
    </recommendedName>
</protein>
<evidence type="ECO:0000256" key="1">
    <source>
        <dbReference type="SAM" id="MobiDB-lite"/>
    </source>
</evidence>
<keyword evidence="4" id="KW-1185">Reference proteome</keyword>
<feature type="signal peptide" evidence="2">
    <location>
        <begin position="1"/>
        <end position="23"/>
    </location>
</feature>
<keyword evidence="2" id="KW-0732">Signal</keyword>
<evidence type="ECO:0000313" key="3">
    <source>
        <dbReference type="EMBL" id="KAH7258032.1"/>
    </source>
</evidence>
<accession>A0A8K0S792</accession>
<dbReference type="EMBL" id="JAGPXF010000002">
    <property type="protein sequence ID" value="KAH7258032.1"/>
    <property type="molecule type" value="Genomic_DNA"/>
</dbReference>
<dbReference type="AlphaFoldDB" id="A0A8K0S792"/>
<name>A0A8K0S792_9HYPO</name>
<evidence type="ECO:0008006" key="5">
    <source>
        <dbReference type="Google" id="ProtNLM"/>
    </source>
</evidence>
<evidence type="ECO:0000256" key="2">
    <source>
        <dbReference type="SAM" id="SignalP"/>
    </source>
</evidence>
<reference evidence="3" key="1">
    <citation type="journal article" date="2021" name="Nat. Commun.">
        <title>Genetic determinants of endophytism in the Arabidopsis root mycobiome.</title>
        <authorList>
            <person name="Mesny F."/>
            <person name="Miyauchi S."/>
            <person name="Thiergart T."/>
            <person name="Pickel B."/>
            <person name="Atanasova L."/>
            <person name="Karlsson M."/>
            <person name="Huettel B."/>
            <person name="Barry K.W."/>
            <person name="Haridas S."/>
            <person name="Chen C."/>
            <person name="Bauer D."/>
            <person name="Andreopoulos W."/>
            <person name="Pangilinan J."/>
            <person name="LaButti K."/>
            <person name="Riley R."/>
            <person name="Lipzen A."/>
            <person name="Clum A."/>
            <person name="Drula E."/>
            <person name="Henrissat B."/>
            <person name="Kohler A."/>
            <person name="Grigoriev I.V."/>
            <person name="Martin F.M."/>
            <person name="Hacquard S."/>
        </authorList>
    </citation>
    <scope>NUCLEOTIDE SEQUENCE</scope>
    <source>
        <strain evidence="3">MPI-SDFR-AT-0068</strain>
    </source>
</reference>
<proteinExistence type="predicted"/>